<evidence type="ECO:0000313" key="5">
    <source>
        <dbReference type="Proteomes" id="UP000026961"/>
    </source>
</evidence>
<dbReference type="Pfam" id="PF13088">
    <property type="entry name" value="BNR_2"/>
    <property type="match status" value="2"/>
</dbReference>
<reference evidence="4" key="1">
    <citation type="submission" date="2015-04" db="UniProtKB">
        <authorList>
            <consortium name="EnsemblPlants"/>
        </authorList>
    </citation>
    <scope>IDENTIFICATION</scope>
</reference>
<keyword evidence="2" id="KW-1133">Transmembrane helix</keyword>
<evidence type="ECO:0000256" key="2">
    <source>
        <dbReference type="SAM" id="Phobius"/>
    </source>
</evidence>
<dbReference type="SUPFAM" id="SSF50939">
    <property type="entry name" value="Sialidases"/>
    <property type="match status" value="2"/>
</dbReference>
<feature type="domain" description="Sialidase" evidence="3">
    <location>
        <begin position="229"/>
        <end position="483"/>
    </location>
</feature>
<dbReference type="EnsemblPlants" id="OGLUM07G15930.1">
    <property type="protein sequence ID" value="OGLUM07G15930.1"/>
    <property type="gene ID" value="OGLUM07G15930"/>
</dbReference>
<dbReference type="Gramene" id="OGLUM07G15930.1">
    <property type="protein sequence ID" value="OGLUM07G15930.1"/>
    <property type="gene ID" value="OGLUM07G15930"/>
</dbReference>
<keyword evidence="2" id="KW-0812">Transmembrane</keyword>
<dbReference type="Gene3D" id="2.120.10.10">
    <property type="match status" value="2"/>
</dbReference>
<keyword evidence="5" id="KW-1185">Reference proteome</keyword>
<dbReference type="Proteomes" id="UP000026961">
    <property type="component" value="Chromosome 7"/>
</dbReference>
<feature type="region of interest" description="Disordered" evidence="1">
    <location>
        <begin position="1"/>
        <end position="24"/>
    </location>
</feature>
<dbReference type="AlphaFoldDB" id="A0A0E0AKJ7"/>
<protein>
    <recommendedName>
        <fullName evidence="3">Sialidase domain-containing protein</fullName>
    </recommendedName>
</protein>
<keyword evidence="2" id="KW-0472">Membrane</keyword>
<dbReference type="STRING" id="40148.A0A0E0AKJ7"/>
<dbReference type="InterPro" id="IPR011040">
    <property type="entry name" value="Sialidase"/>
</dbReference>
<feature type="transmembrane region" description="Helical" evidence="2">
    <location>
        <begin position="55"/>
        <end position="72"/>
    </location>
</feature>
<evidence type="ECO:0000313" key="4">
    <source>
        <dbReference type="EnsemblPlants" id="OGLUM07G15930.1"/>
    </source>
</evidence>
<sequence>MQISLGQAKREKRREAGPLTRGVHPPCPAFLPGFAGFSSLPSHSRPRLHRRRRHLLLLVGVAAAGVFSTSSAPRSQARNHLPASARAHLPNVMVTIYRCSRQKVAWSATGCTLLISLLFFLSDSPHRILLNKKPLNFKTAPSRLLREISISSRRVQRVNNSSAEFVANLNDRNVEIVQHMEDSAHNIINATANVTSDWSIVKEEFTFPAGSAPFNSCHASTIVETEKDSFLVAYFGGSREGAPDVKIWLQRYSDGCWRTPQVADEQDEVPMWNPVLFQLPSRELLLFYKIGQEVQKWSGAMKRSLDGGKTWSAREQLPPGILDGRLLCGSSVESWNSWGAWLEVTKDAGRTWRKYGPIYIEGETLGVIQPVPYVTANGTIRVLLRSFETIGRVCMADSADGGVTWSYVHETDLPNPNSGIDGVKMKDGRVLLAYNTFSRGTLKVAVSMDDGDSWNEVMTLEDTEGMEFSYPAVIQTMDDFIHITYTYNRTQIKKDFIIGQGSHKMTNKWSVLKEEFTFPEGSVPFKTCHASTIVEVQKNMFLVAYFGGTQEGVDDNGSWHSPEAVDEVPNVPLWNPVLFQLPSGEILLFYKVGKTVESWSGCMKYSSDGGVIWSKREQLPPGILGIIKNKVTKDHGKTWKKYGPIYVRGKTMGVIQPVLYQTSSGTIRMLLRPSDEVGRICVAESKDSGVNWSYAQPTELPNPNSGIDGVKLKDGRVVLVYNSTSRGVLKVAVSQDDGDKWEDVLTLEETYGVEFSYPAVIQTSDGLVHVTYTYKRTQIKHVVLQPGEV</sequence>
<dbReference type="PANTHER" id="PTHR43752">
    <property type="entry name" value="BNR/ASP-BOX REPEAT FAMILY PROTEIN"/>
    <property type="match status" value="1"/>
</dbReference>
<dbReference type="InterPro" id="IPR036278">
    <property type="entry name" value="Sialidase_sf"/>
</dbReference>
<feature type="domain" description="Sialidase" evidence="3">
    <location>
        <begin position="631"/>
        <end position="770"/>
    </location>
</feature>
<proteinExistence type="predicted"/>
<dbReference type="eggNOG" id="ENOG502QTE2">
    <property type="taxonomic scope" value="Eukaryota"/>
</dbReference>
<dbReference type="CDD" id="cd15482">
    <property type="entry name" value="Sialidase_non-viral"/>
    <property type="match status" value="2"/>
</dbReference>
<organism evidence="4">
    <name type="scientific">Oryza glumipatula</name>
    <dbReference type="NCBI Taxonomy" id="40148"/>
    <lineage>
        <taxon>Eukaryota</taxon>
        <taxon>Viridiplantae</taxon>
        <taxon>Streptophyta</taxon>
        <taxon>Embryophyta</taxon>
        <taxon>Tracheophyta</taxon>
        <taxon>Spermatophyta</taxon>
        <taxon>Magnoliopsida</taxon>
        <taxon>Liliopsida</taxon>
        <taxon>Poales</taxon>
        <taxon>Poaceae</taxon>
        <taxon>BOP clade</taxon>
        <taxon>Oryzoideae</taxon>
        <taxon>Oryzeae</taxon>
        <taxon>Oryzinae</taxon>
        <taxon>Oryza</taxon>
    </lineage>
</organism>
<reference evidence="4" key="2">
    <citation type="submission" date="2018-05" db="EMBL/GenBank/DDBJ databases">
        <title>OgluRS3 (Oryza glumaepatula Reference Sequence Version 3).</title>
        <authorList>
            <person name="Zhang J."/>
            <person name="Kudrna D."/>
            <person name="Lee S."/>
            <person name="Talag J."/>
            <person name="Welchert J."/>
            <person name="Wing R.A."/>
        </authorList>
    </citation>
    <scope>NUCLEOTIDE SEQUENCE [LARGE SCALE GENOMIC DNA]</scope>
</reference>
<evidence type="ECO:0000259" key="3">
    <source>
        <dbReference type="Pfam" id="PF13088"/>
    </source>
</evidence>
<evidence type="ECO:0000256" key="1">
    <source>
        <dbReference type="SAM" id="MobiDB-lite"/>
    </source>
</evidence>
<name>A0A0E0AKJ7_9ORYZ</name>
<accession>A0A0E0AKJ7</accession>
<dbReference type="PANTHER" id="PTHR43752:SF2">
    <property type="entry name" value="BNR_ASP-BOX REPEAT FAMILY PROTEIN"/>
    <property type="match status" value="1"/>
</dbReference>